<dbReference type="Pfam" id="PF23561">
    <property type="entry name" value="zf-C2H2_15"/>
    <property type="match status" value="1"/>
</dbReference>
<feature type="domain" description="C2H2-type" evidence="11">
    <location>
        <begin position="607"/>
        <end position="635"/>
    </location>
</feature>
<dbReference type="InterPro" id="IPR056436">
    <property type="entry name" value="Znf-C2H2_ZIC1-5/GLI1-3-like"/>
</dbReference>
<evidence type="ECO:0000259" key="11">
    <source>
        <dbReference type="PROSITE" id="PS50157"/>
    </source>
</evidence>
<feature type="region of interest" description="Disordered" evidence="10">
    <location>
        <begin position="1"/>
        <end position="55"/>
    </location>
</feature>
<keyword evidence="4" id="KW-0677">Repeat</keyword>
<keyword evidence="5 9" id="KW-0863">Zinc-finger</keyword>
<feature type="compositionally biased region" description="Low complexity" evidence="10">
    <location>
        <begin position="470"/>
        <end position="491"/>
    </location>
</feature>
<feature type="compositionally biased region" description="Polar residues" evidence="10">
    <location>
        <begin position="430"/>
        <end position="439"/>
    </location>
</feature>
<dbReference type="InterPro" id="IPR036236">
    <property type="entry name" value="Znf_C2H2_sf"/>
</dbReference>
<dbReference type="PANTHER" id="PTHR45718">
    <property type="entry name" value="TRANSCRIPTIONAL ACTIVATOR CUBITUS INTERRUPTUS"/>
    <property type="match status" value="1"/>
</dbReference>
<feature type="domain" description="C2H2-type" evidence="11">
    <location>
        <begin position="572"/>
        <end position="606"/>
    </location>
</feature>
<feature type="compositionally biased region" description="Low complexity" evidence="10">
    <location>
        <begin position="755"/>
        <end position="773"/>
    </location>
</feature>
<accession>A0ABD2M536</accession>
<dbReference type="SUPFAM" id="SSF57667">
    <property type="entry name" value="beta-beta-alpha zinc fingers"/>
    <property type="match status" value="2"/>
</dbReference>
<evidence type="ECO:0000256" key="2">
    <source>
        <dbReference type="ARBA" id="ARBA00010831"/>
    </source>
</evidence>
<keyword evidence="13" id="KW-1185">Reference proteome</keyword>
<protein>
    <recommendedName>
        <fullName evidence="11">C2H2-type domain-containing protein</fullName>
    </recommendedName>
</protein>
<feature type="region of interest" description="Disordered" evidence="10">
    <location>
        <begin position="701"/>
        <end position="785"/>
    </location>
</feature>
<evidence type="ECO:0000256" key="5">
    <source>
        <dbReference type="ARBA" id="ARBA00022771"/>
    </source>
</evidence>
<keyword evidence="7" id="KW-0238">DNA-binding</keyword>
<dbReference type="GO" id="GO:0003677">
    <property type="term" value="F:DNA binding"/>
    <property type="evidence" value="ECO:0007669"/>
    <property type="project" value="UniProtKB-KW"/>
</dbReference>
<dbReference type="InterPro" id="IPR013087">
    <property type="entry name" value="Znf_C2H2_type"/>
</dbReference>
<dbReference type="PANTHER" id="PTHR45718:SF8">
    <property type="entry name" value="GLIS FAMILY ZINC FINGER 2"/>
    <property type="match status" value="1"/>
</dbReference>
<feature type="compositionally biased region" description="Polar residues" evidence="10">
    <location>
        <begin position="447"/>
        <end position="459"/>
    </location>
</feature>
<feature type="compositionally biased region" description="Pro residues" evidence="10">
    <location>
        <begin position="851"/>
        <end position="862"/>
    </location>
</feature>
<dbReference type="GO" id="GO:0008270">
    <property type="term" value="F:zinc ion binding"/>
    <property type="evidence" value="ECO:0007669"/>
    <property type="project" value="UniProtKB-KW"/>
</dbReference>
<evidence type="ECO:0000256" key="1">
    <source>
        <dbReference type="ARBA" id="ARBA00004123"/>
    </source>
</evidence>
<feature type="domain" description="C2H2-type" evidence="11">
    <location>
        <begin position="636"/>
        <end position="666"/>
    </location>
</feature>
<feature type="compositionally biased region" description="Low complexity" evidence="10">
    <location>
        <begin position="23"/>
        <end position="51"/>
    </location>
</feature>
<evidence type="ECO:0000256" key="3">
    <source>
        <dbReference type="ARBA" id="ARBA00022723"/>
    </source>
</evidence>
<feature type="compositionally biased region" description="Polar residues" evidence="10">
    <location>
        <begin position="1"/>
        <end position="10"/>
    </location>
</feature>
<evidence type="ECO:0000256" key="7">
    <source>
        <dbReference type="ARBA" id="ARBA00023125"/>
    </source>
</evidence>
<feature type="domain" description="C2H2-type" evidence="11">
    <location>
        <begin position="507"/>
        <end position="536"/>
    </location>
</feature>
<evidence type="ECO:0000313" key="13">
    <source>
        <dbReference type="Proteomes" id="UP001620626"/>
    </source>
</evidence>
<name>A0ABD2M536_9BILA</name>
<feature type="region of interest" description="Disordered" evidence="10">
    <location>
        <begin position="1190"/>
        <end position="1218"/>
    </location>
</feature>
<dbReference type="PROSITE" id="PS50157">
    <property type="entry name" value="ZINC_FINGER_C2H2_2"/>
    <property type="match status" value="5"/>
</dbReference>
<dbReference type="GO" id="GO:0005634">
    <property type="term" value="C:nucleus"/>
    <property type="evidence" value="ECO:0007669"/>
    <property type="project" value="UniProtKB-SubCell"/>
</dbReference>
<evidence type="ECO:0000256" key="8">
    <source>
        <dbReference type="ARBA" id="ARBA00023242"/>
    </source>
</evidence>
<proteinExistence type="inferred from homology"/>
<feature type="region of interest" description="Disordered" evidence="10">
    <location>
        <begin position="1096"/>
        <end position="1138"/>
    </location>
</feature>
<comment type="subcellular location">
    <subcellularLocation>
        <location evidence="1">Nucleus</location>
    </subcellularLocation>
</comment>
<sequence>MASNPSSAAVSSRKRPTAPSIVSTQSAQSALTAAPSDYSYSSSSSSSGSVDPGKKSTIILHDNSFISQQGGAQMVDITGTLDGSQQHAAALQAQQLLMLSAIVQQHQQQQQQPQQQQQHPQQYIFALLNSFAAGNGLNGVASPFVGTSPGVPPPHPPPYNQSVTPPMLQKSSTDKCSGAIGGGGVTVPMANNANNSPNVANANQQNILRSCALPAMTTTPLGNNITGQNTQTGQLLASFGIPLYEPYELYQRLQSALQQHSSPAAMPQSWLAASQLAPQLQPNSANGIKQSPPQSNQQLCHTSPPSAAISRQTESKVSSSGIGSANNESSAFEKVPNSTKRRSTCPSQCSAFTPLANSPTEKAAANGISLRGNVSKMQQNTGEKEDRKKRGGEGAAEAKQMREVTSGARRAVPRKTRRLSVESSVGRADANSTSPNNESPEMAVASARSNTASQQSFGSVNDLMPATYDSCSAQNMSPSSSQSSESPTETNASPMEQDGEVPIADSFQCLWQKCGEMFTKEKPFVDHVNEHVRAEQSPSFYCRWSTCKRREPFNAQYMLAQHVRKHSGEKPYQCEYVFPDGTRCKKSYSRLENKKTHERTHNGERPYQCAVCKKSFTNASDKAKHQNRTHKKTKDYHCPVMGCTKQYTDPSSLRKHVFNEHGEEVWHFAKQSKEEKGSKTYGINLIGIRENGTPYFIPQAQVSASSSDEDHEVDVMSTTPPPGGQMPRTFRAGSHGEDRHQQQQRTTAQWPEMDTGGQQTGTGPTEQPQQQHGRQPKQESVTSPAGQNIANGAVAEQHTSLSNSTTRLQQLKMDRGTAEYQSHSRQQQQMLGFTQHHQQQQQADVAQHPPMVQPPQHRPPASHPMLSHKLEFPSPTHASPASVVHVVSHHQPQFFGPSHNNSPNANTMNNGTTPPAIFDFQTQQFREFDFMNSPEDPMPSSESGGYGGDGTAYGRVPMGGYHHHHQLHTHLHGGGHIAYAEGDGCAVNEVTAVQHHQRHYAYQQQCPCKECFAACRPPPPPVTHPPYPPPPLPSSAAAVDQANAQHYAMCTYDNSRKGMASGCCQRTEAVQQNQQQQQQQQHQRQQQHLYEAPMAVQQTQQQHFGEEQHGQHQHVLVQHHPQQHQQPPHYHHQLHQQMQAVHHGEMEIVHGNGGAMHQVLHHGHPNENEAQRMGPPSGGHLSAGMLEDIELDEVSSTFSDLKMSGGREGDGAGRGTSR</sequence>
<feature type="region of interest" description="Disordered" evidence="10">
    <location>
        <begin position="813"/>
        <end position="878"/>
    </location>
</feature>
<dbReference type="Gene3D" id="3.30.160.60">
    <property type="entry name" value="Classic Zinc Finger"/>
    <property type="match status" value="4"/>
</dbReference>
<dbReference type="EMBL" id="JBICBT010000133">
    <property type="protein sequence ID" value="KAL3122584.1"/>
    <property type="molecule type" value="Genomic_DNA"/>
</dbReference>
<dbReference type="SMART" id="SM00355">
    <property type="entry name" value="ZnF_C2H2"/>
    <property type="match status" value="5"/>
</dbReference>
<keyword evidence="6" id="KW-0862">Zinc</keyword>
<organism evidence="12 13">
    <name type="scientific">Heterodera trifolii</name>
    <dbReference type="NCBI Taxonomy" id="157864"/>
    <lineage>
        <taxon>Eukaryota</taxon>
        <taxon>Metazoa</taxon>
        <taxon>Ecdysozoa</taxon>
        <taxon>Nematoda</taxon>
        <taxon>Chromadorea</taxon>
        <taxon>Rhabditida</taxon>
        <taxon>Tylenchina</taxon>
        <taxon>Tylenchomorpha</taxon>
        <taxon>Tylenchoidea</taxon>
        <taxon>Heteroderidae</taxon>
        <taxon>Heteroderinae</taxon>
        <taxon>Heterodera</taxon>
    </lineage>
</organism>
<feature type="domain" description="C2H2-type" evidence="11">
    <location>
        <begin position="540"/>
        <end position="571"/>
    </location>
</feature>
<keyword evidence="8" id="KW-0539">Nucleus</keyword>
<feature type="region of interest" description="Disordered" evidence="10">
    <location>
        <begin position="282"/>
        <end position="498"/>
    </location>
</feature>
<dbReference type="Proteomes" id="UP001620626">
    <property type="component" value="Unassembled WGS sequence"/>
</dbReference>
<dbReference type="AlphaFoldDB" id="A0ABD2M536"/>
<dbReference type="PROSITE" id="PS00028">
    <property type="entry name" value="ZINC_FINGER_C2H2_1"/>
    <property type="match status" value="3"/>
</dbReference>
<reference evidence="12 13" key="1">
    <citation type="submission" date="2024-10" db="EMBL/GenBank/DDBJ databases">
        <authorList>
            <person name="Kim D."/>
        </authorList>
    </citation>
    <scope>NUCLEOTIDE SEQUENCE [LARGE SCALE GENOMIC DNA]</scope>
    <source>
        <strain evidence="12">BH-2024</strain>
    </source>
</reference>
<feature type="compositionally biased region" description="Polar residues" evidence="10">
    <location>
        <begin position="344"/>
        <end position="360"/>
    </location>
</feature>
<evidence type="ECO:0000256" key="9">
    <source>
        <dbReference type="PROSITE-ProRule" id="PRU00042"/>
    </source>
</evidence>
<dbReference type="InterPro" id="IPR043359">
    <property type="entry name" value="GLI-like"/>
</dbReference>
<feature type="compositionally biased region" description="Polar residues" evidence="10">
    <location>
        <begin position="282"/>
        <end position="330"/>
    </location>
</feature>
<feature type="compositionally biased region" description="Basic and acidic residues" evidence="10">
    <location>
        <begin position="382"/>
        <end position="392"/>
    </location>
</feature>
<evidence type="ECO:0000256" key="10">
    <source>
        <dbReference type="SAM" id="MobiDB-lite"/>
    </source>
</evidence>
<comment type="caution">
    <text evidence="12">The sequence shown here is derived from an EMBL/GenBank/DDBJ whole genome shotgun (WGS) entry which is preliminary data.</text>
</comment>
<evidence type="ECO:0000313" key="12">
    <source>
        <dbReference type="EMBL" id="KAL3122584.1"/>
    </source>
</evidence>
<evidence type="ECO:0000256" key="4">
    <source>
        <dbReference type="ARBA" id="ARBA00022737"/>
    </source>
</evidence>
<feature type="compositionally biased region" description="Low complexity" evidence="10">
    <location>
        <begin position="826"/>
        <end position="850"/>
    </location>
</feature>
<comment type="similarity">
    <text evidence="2">Belongs to the GLI C2H2-type zinc-finger protein family.</text>
</comment>
<evidence type="ECO:0000256" key="6">
    <source>
        <dbReference type="ARBA" id="ARBA00022833"/>
    </source>
</evidence>
<keyword evidence="3" id="KW-0479">Metal-binding</keyword>
<gene>
    <name evidence="12" type="ORF">niasHT_003120</name>
</gene>
<feature type="compositionally biased region" description="Low complexity" evidence="10">
    <location>
        <begin position="1113"/>
        <end position="1128"/>
    </location>
</feature>